<organism evidence="1">
    <name type="scientific">Candidatus Kentrum sp. SD</name>
    <dbReference type="NCBI Taxonomy" id="2126332"/>
    <lineage>
        <taxon>Bacteria</taxon>
        <taxon>Pseudomonadati</taxon>
        <taxon>Pseudomonadota</taxon>
        <taxon>Gammaproteobacteria</taxon>
        <taxon>Candidatus Kentrum</taxon>
    </lineage>
</organism>
<dbReference type="AlphaFoldDB" id="A0A450YDJ8"/>
<evidence type="ECO:0000313" key="2">
    <source>
        <dbReference type="EMBL" id="VFK44995.1"/>
    </source>
</evidence>
<protein>
    <submittedName>
        <fullName evidence="1">Uncharacterized protein</fullName>
    </submittedName>
</protein>
<evidence type="ECO:0000313" key="1">
    <source>
        <dbReference type="EMBL" id="VFK39630.1"/>
    </source>
</evidence>
<dbReference type="EMBL" id="CAADFU010000046">
    <property type="protein sequence ID" value="VFK44995.1"/>
    <property type="molecule type" value="Genomic_DNA"/>
</dbReference>
<sequence length="56" mass="6546">MVLICVHSSNNVIALHDETDREVYRKRFSNNLNEILEELASYQKFIEELVVGSTYD</sequence>
<gene>
    <name evidence="2" type="ORF">BECKSD772E_GA0070983_104623</name>
    <name evidence="1" type="ORF">BECKSD772F_GA0070984_104424</name>
</gene>
<name>A0A450YDJ8_9GAMM</name>
<accession>A0A450YDJ8</accession>
<proteinExistence type="predicted"/>
<dbReference type="EMBL" id="CAADFR010000044">
    <property type="protein sequence ID" value="VFK39630.1"/>
    <property type="molecule type" value="Genomic_DNA"/>
</dbReference>
<reference evidence="1" key="1">
    <citation type="submission" date="2019-02" db="EMBL/GenBank/DDBJ databases">
        <authorList>
            <person name="Gruber-Vodicka R. H."/>
            <person name="Seah K. B. B."/>
        </authorList>
    </citation>
    <scope>NUCLEOTIDE SEQUENCE</scope>
    <source>
        <strain evidence="2">BECK_S1320</strain>
        <strain evidence="1">BECK_S1321</strain>
    </source>
</reference>